<evidence type="ECO:0000313" key="3">
    <source>
        <dbReference type="Proteomes" id="UP000887013"/>
    </source>
</evidence>
<dbReference type="EMBL" id="BMAW01128422">
    <property type="protein sequence ID" value="GFU25405.1"/>
    <property type="molecule type" value="Genomic_DNA"/>
</dbReference>
<name>A0A8X6QGE9_NEPPI</name>
<feature type="region of interest" description="Disordered" evidence="1">
    <location>
        <begin position="30"/>
        <end position="65"/>
    </location>
</feature>
<evidence type="ECO:0000256" key="1">
    <source>
        <dbReference type="SAM" id="MobiDB-lite"/>
    </source>
</evidence>
<dbReference type="AlphaFoldDB" id="A0A8X6QGE9"/>
<protein>
    <submittedName>
        <fullName evidence="2">Uncharacterized protein</fullName>
    </submittedName>
</protein>
<feature type="non-terminal residue" evidence="2">
    <location>
        <position position="1"/>
    </location>
</feature>
<evidence type="ECO:0000313" key="2">
    <source>
        <dbReference type="EMBL" id="GFU25405.1"/>
    </source>
</evidence>
<organism evidence="2 3">
    <name type="scientific">Nephila pilipes</name>
    <name type="common">Giant wood spider</name>
    <name type="synonym">Nephila maculata</name>
    <dbReference type="NCBI Taxonomy" id="299642"/>
    <lineage>
        <taxon>Eukaryota</taxon>
        <taxon>Metazoa</taxon>
        <taxon>Ecdysozoa</taxon>
        <taxon>Arthropoda</taxon>
        <taxon>Chelicerata</taxon>
        <taxon>Arachnida</taxon>
        <taxon>Araneae</taxon>
        <taxon>Araneomorphae</taxon>
        <taxon>Entelegynae</taxon>
        <taxon>Araneoidea</taxon>
        <taxon>Nephilidae</taxon>
        <taxon>Nephila</taxon>
    </lineage>
</organism>
<dbReference type="Proteomes" id="UP000887013">
    <property type="component" value="Unassembled WGS sequence"/>
</dbReference>
<accession>A0A8X6QGE9</accession>
<reference evidence="2" key="1">
    <citation type="submission" date="2020-08" db="EMBL/GenBank/DDBJ databases">
        <title>Multicomponent nature underlies the extraordinary mechanical properties of spider dragline silk.</title>
        <authorList>
            <person name="Kono N."/>
            <person name="Nakamura H."/>
            <person name="Mori M."/>
            <person name="Yoshida Y."/>
            <person name="Ohtoshi R."/>
            <person name="Malay A.D."/>
            <person name="Moran D.A.P."/>
            <person name="Tomita M."/>
            <person name="Numata K."/>
            <person name="Arakawa K."/>
        </authorList>
    </citation>
    <scope>NUCLEOTIDE SEQUENCE</scope>
</reference>
<sequence>GRRSIEFIELGLVRVRASTRVTRVESAEGCGMGWSDVGRSRRPGGSEEVPSQVNEVSEAPPSVAE</sequence>
<proteinExistence type="predicted"/>
<comment type="caution">
    <text evidence="2">The sequence shown here is derived from an EMBL/GenBank/DDBJ whole genome shotgun (WGS) entry which is preliminary data.</text>
</comment>
<keyword evidence="3" id="KW-1185">Reference proteome</keyword>
<gene>
    <name evidence="2" type="ORF">NPIL_689641</name>
</gene>